<proteinExistence type="predicted"/>
<evidence type="ECO:0000313" key="1">
    <source>
        <dbReference type="EMBL" id="KKM81096.1"/>
    </source>
</evidence>
<gene>
    <name evidence="1" type="ORF">LCGC14_1333250</name>
</gene>
<sequence length="88" mass="10071">MGNEDEAGETGGLYLSELLEVVYENLLRQAIKLRPSEDNLPLRIAWDQVTTELEMSIEQCRRNTKTDRAMAEYNQAQLVTVALKKETK</sequence>
<organism evidence="1">
    <name type="scientific">marine sediment metagenome</name>
    <dbReference type="NCBI Taxonomy" id="412755"/>
    <lineage>
        <taxon>unclassified sequences</taxon>
        <taxon>metagenomes</taxon>
        <taxon>ecological metagenomes</taxon>
    </lineage>
</organism>
<dbReference type="AlphaFoldDB" id="A0A0F9L1Y4"/>
<protein>
    <submittedName>
        <fullName evidence="1">Uncharacterized protein</fullName>
    </submittedName>
</protein>
<accession>A0A0F9L1Y4</accession>
<comment type="caution">
    <text evidence="1">The sequence shown here is derived from an EMBL/GenBank/DDBJ whole genome shotgun (WGS) entry which is preliminary data.</text>
</comment>
<dbReference type="EMBL" id="LAZR01008077">
    <property type="protein sequence ID" value="KKM81096.1"/>
    <property type="molecule type" value="Genomic_DNA"/>
</dbReference>
<name>A0A0F9L1Y4_9ZZZZ</name>
<reference evidence="1" key="1">
    <citation type="journal article" date="2015" name="Nature">
        <title>Complex archaea that bridge the gap between prokaryotes and eukaryotes.</title>
        <authorList>
            <person name="Spang A."/>
            <person name="Saw J.H."/>
            <person name="Jorgensen S.L."/>
            <person name="Zaremba-Niedzwiedzka K."/>
            <person name="Martijn J."/>
            <person name="Lind A.E."/>
            <person name="van Eijk R."/>
            <person name="Schleper C."/>
            <person name="Guy L."/>
            <person name="Ettema T.J."/>
        </authorList>
    </citation>
    <scope>NUCLEOTIDE SEQUENCE</scope>
</reference>